<evidence type="ECO:0000256" key="2">
    <source>
        <dbReference type="RuleBase" id="RU003616"/>
    </source>
</evidence>
<accession>A0A8U0HU43</accession>
<dbReference type="Pfam" id="PF00011">
    <property type="entry name" value="HSP20"/>
    <property type="match status" value="1"/>
</dbReference>
<evidence type="ECO:0000256" key="1">
    <source>
        <dbReference type="PROSITE-ProRule" id="PRU00285"/>
    </source>
</evidence>
<dbReference type="PROSITE" id="PS01031">
    <property type="entry name" value="SHSP"/>
    <property type="match status" value="1"/>
</dbReference>
<dbReference type="KEGG" id="halx:M0R89_17020"/>
<organism evidence="5 6">
    <name type="scientific">Halorussus limi</name>
    <dbReference type="NCBI Taxonomy" id="2938695"/>
    <lineage>
        <taxon>Archaea</taxon>
        <taxon>Methanobacteriati</taxon>
        <taxon>Methanobacteriota</taxon>
        <taxon>Stenosarchaea group</taxon>
        <taxon>Halobacteria</taxon>
        <taxon>Halobacteriales</taxon>
        <taxon>Haladaptataceae</taxon>
        <taxon>Halorussus</taxon>
    </lineage>
</organism>
<feature type="region of interest" description="Disordered" evidence="3">
    <location>
        <begin position="1"/>
        <end position="21"/>
    </location>
</feature>
<dbReference type="GeneID" id="72186937"/>
<evidence type="ECO:0000313" key="5">
    <source>
        <dbReference type="EMBL" id="UPV74226.1"/>
    </source>
</evidence>
<sequence>MSRKNRRRSRRQSGTNPEIAVDVAERDDEFVVTADLPGIRKQNIDVRVRKDRVQIFADPEADDEGGGAFADRARERGTVSRTIRLPERVNEKRTNAEYLNGRLRITLPKRERRRSVDVK</sequence>
<dbReference type="CDD" id="cd06464">
    <property type="entry name" value="ACD_sHsps-like"/>
    <property type="match status" value="1"/>
</dbReference>
<dbReference type="Gene3D" id="2.60.40.790">
    <property type="match status" value="1"/>
</dbReference>
<dbReference type="Proteomes" id="UP000830729">
    <property type="component" value="Chromosome"/>
</dbReference>
<evidence type="ECO:0000313" key="6">
    <source>
        <dbReference type="Proteomes" id="UP000830729"/>
    </source>
</evidence>
<comment type="similarity">
    <text evidence="1 2">Belongs to the small heat shock protein (HSP20) family.</text>
</comment>
<gene>
    <name evidence="5" type="ORF">M0R89_17020</name>
</gene>
<dbReference type="PANTHER" id="PTHR11527">
    <property type="entry name" value="HEAT-SHOCK PROTEIN 20 FAMILY MEMBER"/>
    <property type="match status" value="1"/>
</dbReference>
<reference evidence="5 6" key="1">
    <citation type="submission" date="2022-04" db="EMBL/GenBank/DDBJ databases">
        <title>Diverse halophilic archaea isolated from saline environments.</title>
        <authorList>
            <person name="Cui H.-L."/>
        </authorList>
    </citation>
    <scope>NUCLEOTIDE SEQUENCE [LARGE SCALE GENOMIC DNA]</scope>
    <source>
        <strain evidence="5 6">XZYJT49</strain>
    </source>
</reference>
<dbReference type="InterPro" id="IPR002068">
    <property type="entry name" value="A-crystallin/Hsp20_dom"/>
</dbReference>
<feature type="domain" description="SHSP" evidence="4">
    <location>
        <begin position="10"/>
        <end position="119"/>
    </location>
</feature>
<dbReference type="AlphaFoldDB" id="A0A8U0HU43"/>
<name>A0A8U0HU43_9EURY</name>
<feature type="compositionally biased region" description="Basic residues" evidence="3">
    <location>
        <begin position="1"/>
        <end position="11"/>
    </location>
</feature>
<evidence type="ECO:0000256" key="3">
    <source>
        <dbReference type="SAM" id="MobiDB-lite"/>
    </source>
</evidence>
<protein>
    <submittedName>
        <fullName evidence="5">Hsp20/alpha crystallin family protein</fullName>
    </submittedName>
</protein>
<dbReference type="RefSeq" id="WP_248650272.1">
    <property type="nucleotide sequence ID" value="NZ_CP096659.1"/>
</dbReference>
<dbReference type="InterPro" id="IPR008978">
    <property type="entry name" value="HSP20-like_chaperone"/>
</dbReference>
<evidence type="ECO:0000259" key="4">
    <source>
        <dbReference type="PROSITE" id="PS01031"/>
    </source>
</evidence>
<dbReference type="InterPro" id="IPR031107">
    <property type="entry name" value="Small_HSP"/>
</dbReference>
<proteinExistence type="inferred from homology"/>
<dbReference type="SUPFAM" id="SSF49764">
    <property type="entry name" value="HSP20-like chaperones"/>
    <property type="match status" value="1"/>
</dbReference>
<keyword evidence="6" id="KW-1185">Reference proteome</keyword>
<dbReference type="EMBL" id="CP096659">
    <property type="protein sequence ID" value="UPV74226.1"/>
    <property type="molecule type" value="Genomic_DNA"/>
</dbReference>